<dbReference type="EMBL" id="AFYH01153839">
    <property type="status" value="NOT_ANNOTATED_CDS"/>
    <property type="molecule type" value="Genomic_DNA"/>
</dbReference>
<dbReference type="AlphaFoldDB" id="H3ABR5"/>
<keyword evidence="10" id="KW-1135">Mitochondrion nucleoid</keyword>
<name>H3ABR5_LATCH</name>
<feature type="DNA-binding region" description="HMG box" evidence="14">
    <location>
        <begin position="148"/>
        <end position="212"/>
    </location>
</feature>
<dbReference type="HOGENOM" id="CLU_083132_0_0_1"/>
<dbReference type="Ensembl" id="ENSLACT00000007145.1">
    <property type="protein sequence ID" value="ENSLACP00000007086.1"/>
    <property type="gene ID" value="ENSLACG00000006287.1"/>
</dbReference>
<dbReference type="GO" id="GO:0005634">
    <property type="term" value="C:nucleus"/>
    <property type="evidence" value="ECO:0007669"/>
    <property type="project" value="UniProtKB-UniRule"/>
</dbReference>
<dbReference type="OMA" id="YMQLAED"/>
<comment type="subunit">
    <text evidence="13">Monomer; binds DNA as a monomer. Homodimer. Component of the mitochondrial transcription initiation complex, composed at least of TFB2M, TFAM and POLRMT. In this complex TFAM recruits POLRMT to the promoter whereas TFB2M induces structural changes in POLRMT to enable promoter opening and trapping of the DNA non-template strand. Upon metabolic stress, forms a complex composed of FOXO3, SIRT3, TFAM and POLRMT. Interacts with TFB1M and TFB2M. Interacts with CLPX; this enhances DNA-binding.</text>
</comment>
<dbReference type="FunFam" id="1.10.30.10:FF:000043">
    <property type="entry name" value="Transcription factor A, mitochondrial"/>
    <property type="match status" value="1"/>
</dbReference>
<accession>H3ABR5</accession>
<comment type="function">
    <text evidence="12">Binds to the mitochondrial light strand promoter and functions in mitochondrial transcription regulation. Component of the mitochondrial transcription initiation complex, composed at least of TFB2M, TFAM and POLRMT that is required for basal transcription of mitochondrial DNA. In this complex, TFAM recruits POLRMT to a specific promoter whereas TFB2M induces structural changes in POLRMT to enable promoter opening and trapping of the DNA non-template strand. Required for accurate and efficient promoter recognition by the mitochondrial RNA polymerase. Promotes transcription initiation from the HSP1 and the light strand promoter by binding immediately upstream of transcriptional start sites. Is able to unwind DNA. Bends the mitochondrial light strand promoter DNA into a U-turn shape via its HMG boxes. Required for maintenance of normal levels of mitochondrial DNA. May play a role in organizing and compacting mitochondrial DNA.</text>
</comment>
<dbReference type="GeneTree" id="ENSGT00440000039001"/>
<evidence type="ECO:0000313" key="18">
    <source>
        <dbReference type="Proteomes" id="UP000008672"/>
    </source>
</evidence>
<feature type="domain" description="HMG box" evidence="16">
    <location>
        <begin position="43"/>
        <end position="111"/>
    </location>
</feature>
<keyword evidence="6 14" id="KW-0238">DNA-binding</keyword>
<feature type="domain" description="HMG box" evidence="16">
    <location>
        <begin position="148"/>
        <end position="212"/>
    </location>
</feature>
<keyword evidence="7" id="KW-0496">Mitochondrion</keyword>
<dbReference type="FunCoup" id="H3ABR5">
    <property type="interactions" value="3195"/>
</dbReference>
<evidence type="ECO:0000313" key="17">
    <source>
        <dbReference type="Ensembl" id="ENSLACP00000007086.1"/>
    </source>
</evidence>
<evidence type="ECO:0000256" key="11">
    <source>
        <dbReference type="ARBA" id="ARBA00040582"/>
    </source>
</evidence>
<dbReference type="Bgee" id="ENSLACG00000006287">
    <property type="expression patterns" value="Expressed in pectoral fin and 6 other cell types or tissues"/>
</dbReference>
<evidence type="ECO:0000256" key="3">
    <source>
        <dbReference type="ARBA" id="ARBA00022737"/>
    </source>
</evidence>
<dbReference type="PROSITE" id="PS50118">
    <property type="entry name" value="HMG_BOX_2"/>
    <property type="match status" value="2"/>
</dbReference>
<feature type="compositionally biased region" description="Basic residues" evidence="15">
    <location>
        <begin position="268"/>
        <end position="277"/>
    </location>
</feature>
<keyword evidence="4" id="KW-0809">Transit peptide</keyword>
<dbReference type="GO" id="GO:0042645">
    <property type="term" value="C:mitochondrial nucleoid"/>
    <property type="evidence" value="ECO:0007669"/>
    <property type="project" value="UniProtKB-SubCell"/>
</dbReference>
<evidence type="ECO:0000256" key="7">
    <source>
        <dbReference type="ARBA" id="ARBA00023128"/>
    </source>
</evidence>
<dbReference type="CDD" id="cd21987">
    <property type="entry name" value="HMG-box_TFAM_rpt2"/>
    <property type="match status" value="1"/>
</dbReference>
<dbReference type="GO" id="GO:0006357">
    <property type="term" value="P:regulation of transcription by RNA polymerase II"/>
    <property type="evidence" value="ECO:0007669"/>
    <property type="project" value="TreeGrafter"/>
</dbReference>
<keyword evidence="3" id="KW-0677">Repeat</keyword>
<evidence type="ECO:0000256" key="1">
    <source>
        <dbReference type="ARBA" id="ARBA00004436"/>
    </source>
</evidence>
<organism evidence="17 18">
    <name type="scientific">Latimeria chalumnae</name>
    <name type="common">Coelacanth</name>
    <dbReference type="NCBI Taxonomy" id="7897"/>
    <lineage>
        <taxon>Eukaryota</taxon>
        <taxon>Metazoa</taxon>
        <taxon>Chordata</taxon>
        <taxon>Craniata</taxon>
        <taxon>Vertebrata</taxon>
        <taxon>Euteleostomi</taxon>
        <taxon>Coelacanthiformes</taxon>
        <taxon>Coelacanthidae</taxon>
        <taxon>Latimeria</taxon>
    </lineage>
</organism>
<reference evidence="17" key="2">
    <citation type="submission" date="2025-08" db="UniProtKB">
        <authorList>
            <consortium name="Ensembl"/>
        </authorList>
    </citation>
    <scope>IDENTIFICATION</scope>
</reference>
<evidence type="ECO:0000256" key="10">
    <source>
        <dbReference type="ARBA" id="ARBA00023271"/>
    </source>
</evidence>
<keyword evidence="9" id="KW-0804">Transcription</keyword>
<dbReference type="InterPro" id="IPR050342">
    <property type="entry name" value="HMGB"/>
</dbReference>
<gene>
    <name evidence="17" type="primary">TFAM</name>
</gene>
<feature type="DNA-binding region" description="HMG box" evidence="14">
    <location>
        <begin position="43"/>
        <end position="111"/>
    </location>
</feature>
<dbReference type="GO" id="GO:0003677">
    <property type="term" value="F:DNA binding"/>
    <property type="evidence" value="ECO:0007669"/>
    <property type="project" value="UniProtKB-UniRule"/>
</dbReference>
<dbReference type="eggNOG" id="KOG0381">
    <property type="taxonomic scope" value="Eukaryota"/>
</dbReference>
<evidence type="ECO:0000256" key="8">
    <source>
        <dbReference type="ARBA" id="ARBA00023159"/>
    </source>
</evidence>
<keyword evidence="5" id="KW-0805">Transcription regulation</keyword>
<keyword evidence="18" id="KW-1185">Reference proteome</keyword>
<evidence type="ECO:0000256" key="6">
    <source>
        <dbReference type="ARBA" id="ARBA00023125"/>
    </source>
</evidence>
<dbReference type="Pfam" id="PF00505">
    <property type="entry name" value="HMG_box"/>
    <property type="match status" value="2"/>
</dbReference>
<dbReference type="PANTHER" id="PTHR48112">
    <property type="entry name" value="HIGH MOBILITY GROUP PROTEIN DSP1"/>
    <property type="match status" value="1"/>
</dbReference>
<sequence>MVSIISGCAKSFLKTLGGFRTRCSGVYLTERWFSDNSGSPRPPKRPISAYLRYAMEQQPILIKQNPDVKIVEITKQIALGWKELSVAQKQPYEAIADVHKQKYREEMEKYKAQLTPAQLAALQEQRRQKMAKRKLIRRKRELTMLGKPKRPRSAFNIFMAEHFEEAKGATMQAKMKTLFEDWNNFHTSQKQMYLQLAEDDKIRYENEMKSWEEHMIDIGREDLIRVKQRKKMGTVKGNKSMTKVISTKVRGKKAPSTKKTPVSQTKKTAQRTKKAEE</sequence>
<dbReference type="Gene3D" id="1.10.30.10">
    <property type="entry name" value="High mobility group box domain"/>
    <property type="match status" value="2"/>
</dbReference>
<keyword evidence="14" id="KW-0539">Nucleus</keyword>
<dbReference type="InterPro" id="IPR009071">
    <property type="entry name" value="HMG_box_dom"/>
</dbReference>
<dbReference type="SUPFAM" id="SSF47095">
    <property type="entry name" value="HMG-box"/>
    <property type="match status" value="2"/>
</dbReference>
<dbReference type="InterPro" id="IPR036910">
    <property type="entry name" value="HMG_box_dom_sf"/>
</dbReference>
<reference evidence="18" key="1">
    <citation type="submission" date="2011-08" db="EMBL/GenBank/DDBJ databases">
        <title>The draft genome of Latimeria chalumnae.</title>
        <authorList>
            <person name="Di Palma F."/>
            <person name="Alfoldi J."/>
            <person name="Johnson J."/>
            <person name="Berlin A."/>
            <person name="Gnerre S."/>
            <person name="Jaffe D."/>
            <person name="MacCallum I."/>
            <person name="Young S."/>
            <person name="Walker B.J."/>
            <person name="Lander E."/>
            <person name="Lindblad-Toh K."/>
        </authorList>
    </citation>
    <scope>NUCLEOTIDE SEQUENCE [LARGE SCALE GENOMIC DNA]</scope>
    <source>
        <strain evidence="18">Wild caught</strain>
    </source>
</reference>
<evidence type="ECO:0000256" key="14">
    <source>
        <dbReference type="PROSITE-ProRule" id="PRU00267"/>
    </source>
</evidence>
<dbReference type="PANTHER" id="PTHR48112:SF36">
    <property type="entry name" value="TRANSCRIPTION FACTOR A, MITOCHONDRIAL"/>
    <property type="match status" value="1"/>
</dbReference>
<dbReference type="EMBL" id="AFYH01153840">
    <property type="status" value="NOT_ANNOTATED_CDS"/>
    <property type="molecule type" value="Genomic_DNA"/>
</dbReference>
<evidence type="ECO:0000259" key="16">
    <source>
        <dbReference type="PROSITE" id="PS50118"/>
    </source>
</evidence>
<evidence type="ECO:0000256" key="2">
    <source>
        <dbReference type="ARBA" id="ARBA00022553"/>
    </source>
</evidence>
<evidence type="ECO:0000256" key="5">
    <source>
        <dbReference type="ARBA" id="ARBA00023015"/>
    </source>
</evidence>
<feature type="region of interest" description="Disordered" evidence="15">
    <location>
        <begin position="237"/>
        <end position="277"/>
    </location>
</feature>
<keyword evidence="2" id="KW-0597">Phosphoprotein</keyword>
<evidence type="ECO:0000256" key="15">
    <source>
        <dbReference type="SAM" id="MobiDB-lite"/>
    </source>
</evidence>
<evidence type="ECO:0000256" key="13">
    <source>
        <dbReference type="ARBA" id="ARBA00046467"/>
    </source>
</evidence>
<proteinExistence type="predicted"/>
<dbReference type="STRING" id="7897.ENSLACP00000007086"/>
<evidence type="ECO:0000256" key="9">
    <source>
        <dbReference type="ARBA" id="ARBA00023163"/>
    </source>
</evidence>
<dbReference type="SMART" id="SM00398">
    <property type="entry name" value="HMG"/>
    <property type="match status" value="2"/>
</dbReference>
<protein>
    <recommendedName>
        <fullName evidence="11">Transcription factor A, mitochondrial</fullName>
    </recommendedName>
</protein>
<dbReference type="Proteomes" id="UP000008672">
    <property type="component" value="Unassembled WGS sequence"/>
</dbReference>
<reference evidence="17" key="3">
    <citation type="submission" date="2025-09" db="UniProtKB">
        <authorList>
            <consortium name="Ensembl"/>
        </authorList>
    </citation>
    <scope>IDENTIFICATION</scope>
</reference>
<comment type="subcellular location">
    <subcellularLocation>
        <location evidence="1">Mitochondrion matrix</location>
        <location evidence="1">Mitochondrion nucleoid</location>
    </subcellularLocation>
</comment>
<keyword evidence="8" id="KW-0010">Activator</keyword>
<evidence type="ECO:0000256" key="12">
    <source>
        <dbReference type="ARBA" id="ARBA00045216"/>
    </source>
</evidence>
<dbReference type="EMBL" id="AFYH01153838">
    <property type="status" value="NOT_ANNOTATED_CDS"/>
    <property type="molecule type" value="Genomic_DNA"/>
</dbReference>
<evidence type="ECO:0000256" key="4">
    <source>
        <dbReference type="ARBA" id="ARBA00022946"/>
    </source>
</evidence>
<dbReference type="InParanoid" id="H3ABR5"/>